<dbReference type="WBParaSite" id="SBAD_0000524101-mRNA-1">
    <property type="protein sequence ID" value="SBAD_0000524101-mRNA-1"/>
    <property type="gene ID" value="SBAD_0000524101"/>
</dbReference>
<evidence type="ECO:0000313" key="3">
    <source>
        <dbReference type="WBParaSite" id="SBAD_0000524101-mRNA-1"/>
    </source>
</evidence>
<evidence type="ECO:0000313" key="1">
    <source>
        <dbReference type="EMBL" id="VDP06068.1"/>
    </source>
</evidence>
<dbReference type="EMBL" id="UZAM01008710">
    <property type="protein sequence ID" value="VDP06068.1"/>
    <property type="molecule type" value="Genomic_DNA"/>
</dbReference>
<reference evidence="1 2" key="2">
    <citation type="submission" date="2018-11" db="EMBL/GenBank/DDBJ databases">
        <authorList>
            <consortium name="Pathogen Informatics"/>
        </authorList>
    </citation>
    <scope>NUCLEOTIDE SEQUENCE [LARGE SCALE GENOMIC DNA]</scope>
</reference>
<protein>
    <submittedName>
        <fullName evidence="3">PPM-type phosphatase domain-containing protein</fullName>
    </submittedName>
</protein>
<dbReference type="AlphaFoldDB" id="A0A183IN36"/>
<sequence length="75" mass="8053">MDGVLAKDPDTDRKSTTYVKCAKNENLFTADSDSGLLVTVGDKADDISTDHRLPLATSLKIKDKRKGTGNRSKAG</sequence>
<reference evidence="3" key="1">
    <citation type="submission" date="2016-06" db="UniProtKB">
        <authorList>
            <consortium name="WormBaseParasite"/>
        </authorList>
    </citation>
    <scope>IDENTIFICATION</scope>
</reference>
<organism evidence="3">
    <name type="scientific">Soboliphyme baturini</name>
    <dbReference type="NCBI Taxonomy" id="241478"/>
    <lineage>
        <taxon>Eukaryota</taxon>
        <taxon>Metazoa</taxon>
        <taxon>Ecdysozoa</taxon>
        <taxon>Nematoda</taxon>
        <taxon>Enoplea</taxon>
        <taxon>Dorylaimia</taxon>
        <taxon>Dioctophymatida</taxon>
        <taxon>Dioctophymatoidea</taxon>
        <taxon>Soboliphymatidae</taxon>
        <taxon>Soboliphyme</taxon>
    </lineage>
</organism>
<name>A0A183IN36_9BILA</name>
<proteinExistence type="predicted"/>
<evidence type="ECO:0000313" key="2">
    <source>
        <dbReference type="Proteomes" id="UP000270296"/>
    </source>
</evidence>
<dbReference type="Proteomes" id="UP000270296">
    <property type="component" value="Unassembled WGS sequence"/>
</dbReference>
<keyword evidence="2" id="KW-1185">Reference proteome</keyword>
<gene>
    <name evidence="1" type="ORF">SBAD_LOCUS5032</name>
</gene>
<accession>A0A183IN36</accession>